<evidence type="ECO:0000256" key="1">
    <source>
        <dbReference type="ARBA" id="ARBA00022801"/>
    </source>
</evidence>
<name>A0AA88GJ08_NAELO</name>
<keyword evidence="5" id="KW-1185">Reference proteome</keyword>
<keyword evidence="1" id="KW-0378">Hydrolase</keyword>
<proteinExistence type="predicted"/>
<gene>
    <name evidence="4" type="ORF">C9374_008385</name>
</gene>
<dbReference type="Pfam" id="PF22784">
    <property type="entry name" value="PTP-SAK"/>
    <property type="match status" value="1"/>
</dbReference>
<dbReference type="EMBL" id="PYSW02000034">
    <property type="protein sequence ID" value="KAG2378242.1"/>
    <property type="molecule type" value="Genomic_DNA"/>
</dbReference>
<dbReference type="Gene3D" id="3.90.190.10">
    <property type="entry name" value="Protein tyrosine phosphatase superfamily"/>
    <property type="match status" value="1"/>
</dbReference>
<evidence type="ECO:0000313" key="4">
    <source>
        <dbReference type="EMBL" id="KAG2378242.1"/>
    </source>
</evidence>
<feature type="region of interest" description="Disordered" evidence="2">
    <location>
        <begin position="1"/>
        <end position="24"/>
    </location>
</feature>
<comment type="caution">
    <text evidence="4">The sequence shown here is derived from an EMBL/GenBank/DDBJ whole genome shotgun (WGS) entry which is preliminary data.</text>
</comment>
<dbReference type="GeneID" id="68100839"/>
<dbReference type="AlphaFoldDB" id="A0AA88GJ08"/>
<dbReference type="InterPro" id="IPR029021">
    <property type="entry name" value="Prot-tyrosine_phosphatase-like"/>
</dbReference>
<dbReference type="RefSeq" id="XP_044545504.1">
    <property type="nucleotide sequence ID" value="XM_044698455.1"/>
</dbReference>
<dbReference type="GO" id="GO:0016791">
    <property type="term" value="F:phosphatase activity"/>
    <property type="evidence" value="ECO:0007669"/>
    <property type="project" value="UniProtKB-ARBA"/>
</dbReference>
<dbReference type="InterPro" id="IPR057023">
    <property type="entry name" value="PTP-SAK"/>
</dbReference>
<dbReference type="InterPro" id="IPR000387">
    <property type="entry name" value="Tyr_Pase_dom"/>
</dbReference>
<dbReference type="SUPFAM" id="SSF52799">
    <property type="entry name" value="(Phosphotyrosine protein) phosphatases II"/>
    <property type="match status" value="1"/>
</dbReference>
<dbReference type="PROSITE" id="PS00383">
    <property type="entry name" value="TYR_PHOSPHATASE_1"/>
    <property type="match status" value="1"/>
</dbReference>
<evidence type="ECO:0000256" key="2">
    <source>
        <dbReference type="SAM" id="MobiDB-lite"/>
    </source>
</evidence>
<feature type="domain" description="Tyrosine specific protein phosphatases" evidence="3">
    <location>
        <begin position="144"/>
        <end position="195"/>
    </location>
</feature>
<evidence type="ECO:0000259" key="3">
    <source>
        <dbReference type="PROSITE" id="PS50056"/>
    </source>
</evidence>
<protein>
    <recommendedName>
        <fullName evidence="3">Tyrosine specific protein phosphatases domain-containing protein</fullName>
    </recommendedName>
</protein>
<feature type="compositionally biased region" description="Low complexity" evidence="2">
    <location>
        <begin position="7"/>
        <end position="17"/>
    </location>
</feature>
<dbReference type="PROSITE" id="PS50056">
    <property type="entry name" value="TYR_PHOSPHATASE_2"/>
    <property type="match status" value="1"/>
</dbReference>
<organism evidence="4 5">
    <name type="scientific">Naegleria lovaniensis</name>
    <name type="common">Amoeba</name>
    <dbReference type="NCBI Taxonomy" id="51637"/>
    <lineage>
        <taxon>Eukaryota</taxon>
        <taxon>Discoba</taxon>
        <taxon>Heterolobosea</taxon>
        <taxon>Tetramitia</taxon>
        <taxon>Eutetramitia</taxon>
        <taxon>Vahlkampfiidae</taxon>
        <taxon>Naegleria</taxon>
    </lineage>
</organism>
<evidence type="ECO:0000313" key="5">
    <source>
        <dbReference type="Proteomes" id="UP000816034"/>
    </source>
</evidence>
<accession>A0AA88GJ08</accession>
<dbReference type="CDD" id="cd14494">
    <property type="entry name" value="PTP_DSP_cys"/>
    <property type="match status" value="1"/>
</dbReference>
<reference evidence="4 5" key="1">
    <citation type="journal article" date="2018" name="BMC Genomics">
        <title>The genome of Naegleria lovaniensis, the basis for a comparative approach to unravel pathogenicity factors of the human pathogenic amoeba N. fowleri.</title>
        <authorList>
            <person name="Liechti N."/>
            <person name="Schurch N."/>
            <person name="Bruggmann R."/>
            <person name="Wittwer M."/>
        </authorList>
    </citation>
    <scope>NUCLEOTIDE SEQUENCE [LARGE SCALE GENOMIC DNA]</scope>
    <source>
        <strain evidence="4 5">ATCC 30569</strain>
    </source>
</reference>
<dbReference type="InterPro" id="IPR016130">
    <property type="entry name" value="Tyr_Pase_AS"/>
</dbReference>
<dbReference type="Proteomes" id="UP000816034">
    <property type="component" value="Unassembled WGS sequence"/>
</dbReference>
<sequence length="227" mass="25297">MTKKGGKTAASLKKSSSSGGGNYEYNPKRNIVDVIPGLTPIVNLPPLPSDRKNVDPVQYRGPSDYSNWLIPNHVCVGGFPRSKEVDPIVSSGISTFVNLVEQDEELRCGPFYFDNAARKTTLQKLNYVTFPIRDKNIAEDDKVKELVQLLRTLVMRGEKLYIHCVGGHGRTGTIASVLLGNLYNISAYDSLQWVQAFHDVRTVTNGRKSPESTIQRDQVFRLLSDNK</sequence>